<dbReference type="AlphaFoldDB" id="A0A9W6UUF0"/>
<gene>
    <name evidence="1" type="ORF">Kpho01_75150</name>
</gene>
<organism evidence="1 2">
    <name type="scientific">Kitasatospora phosalacinea</name>
    <dbReference type="NCBI Taxonomy" id="2065"/>
    <lineage>
        <taxon>Bacteria</taxon>
        <taxon>Bacillati</taxon>
        <taxon>Actinomycetota</taxon>
        <taxon>Actinomycetes</taxon>
        <taxon>Kitasatosporales</taxon>
        <taxon>Streptomycetaceae</taxon>
        <taxon>Kitasatospora</taxon>
    </lineage>
</organism>
<accession>A0A9W6UUF0</accession>
<evidence type="ECO:0000313" key="2">
    <source>
        <dbReference type="Proteomes" id="UP001165143"/>
    </source>
</evidence>
<reference evidence="1" key="1">
    <citation type="submission" date="2023-02" db="EMBL/GenBank/DDBJ databases">
        <title>Kitasatospora phosalacinea NBRC 14362.</title>
        <authorList>
            <person name="Ichikawa N."/>
            <person name="Sato H."/>
            <person name="Tonouchi N."/>
        </authorList>
    </citation>
    <scope>NUCLEOTIDE SEQUENCE</scope>
    <source>
        <strain evidence="1">NBRC 14362</strain>
    </source>
</reference>
<proteinExistence type="predicted"/>
<evidence type="ECO:0000313" key="1">
    <source>
        <dbReference type="EMBL" id="GLW59505.1"/>
    </source>
</evidence>
<dbReference type="EMBL" id="BSRX01000087">
    <property type="protein sequence ID" value="GLW59505.1"/>
    <property type="molecule type" value="Genomic_DNA"/>
</dbReference>
<sequence length="70" mass="7531">MSLGGAMEWSDGSNAGWSRGCWQKGAGGADGLICSLLPEIRRQARRYALQSDVEDVVQMVCEKLLSGGRD</sequence>
<comment type="caution">
    <text evidence="1">The sequence shown here is derived from an EMBL/GenBank/DDBJ whole genome shotgun (WGS) entry which is preliminary data.</text>
</comment>
<protein>
    <submittedName>
        <fullName evidence="1">Uncharacterized protein</fullName>
    </submittedName>
</protein>
<dbReference type="Proteomes" id="UP001165143">
    <property type="component" value="Unassembled WGS sequence"/>
</dbReference>
<name>A0A9W6UUF0_9ACTN</name>